<dbReference type="Proteomes" id="UP001204746">
    <property type="component" value="Unassembled WGS sequence"/>
</dbReference>
<dbReference type="EMBL" id="JANIAA010000039">
    <property type="protein sequence ID" value="MCQ8193818.1"/>
    <property type="molecule type" value="Genomic_DNA"/>
</dbReference>
<dbReference type="RefSeq" id="WP_256654622.1">
    <property type="nucleotide sequence ID" value="NZ_JANIAA010000039.1"/>
</dbReference>
<evidence type="ECO:0000313" key="2">
    <source>
        <dbReference type="Proteomes" id="UP001204746"/>
    </source>
</evidence>
<gene>
    <name evidence="1" type="ORF">NP777_37315</name>
</gene>
<name>A0ABT1V8U3_9ACTN</name>
<proteinExistence type="predicted"/>
<sequence length="130" mass="14585">MTTLEMISVLDSYFTNEQREELARRREALGPEAVEEARTRFAGLVEQLLGHVRDDIPVDDPRVQDLLWRWEELGSAFHAQGAGGERTKAAARQMWQDQGAGLSRSLPWAAEKMAALMAYLERARAARSSG</sequence>
<keyword evidence="2" id="KW-1185">Reference proteome</keyword>
<evidence type="ECO:0000313" key="1">
    <source>
        <dbReference type="EMBL" id="MCQ8193818.1"/>
    </source>
</evidence>
<protein>
    <submittedName>
        <fullName evidence="1">TipAS antibiotic-recognition domain-containing protein</fullName>
    </submittedName>
</protein>
<reference evidence="1 2" key="1">
    <citation type="submission" date="2022-07" db="EMBL/GenBank/DDBJ databases">
        <authorList>
            <person name="Phongsopitanun W."/>
            <person name="Tanasupawat S."/>
        </authorList>
    </citation>
    <scope>NUCLEOTIDE SEQUENCE [LARGE SCALE GENOMIC DNA]</scope>
    <source>
        <strain evidence="1 2">RCU-064</strain>
    </source>
</reference>
<organism evidence="1 2">
    <name type="scientific">Streptomyces rugosispiralis</name>
    <dbReference type="NCBI Taxonomy" id="2967341"/>
    <lineage>
        <taxon>Bacteria</taxon>
        <taxon>Bacillati</taxon>
        <taxon>Actinomycetota</taxon>
        <taxon>Actinomycetes</taxon>
        <taxon>Kitasatosporales</taxon>
        <taxon>Streptomycetaceae</taxon>
        <taxon>Streptomyces</taxon>
    </lineage>
</organism>
<accession>A0ABT1V8U3</accession>
<comment type="caution">
    <text evidence="1">The sequence shown here is derived from an EMBL/GenBank/DDBJ whole genome shotgun (WGS) entry which is preliminary data.</text>
</comment>